<organism evidence="2 3">
    <name type="scientific">Phytophthora cactorum</name>
    <dbReference type="NCBI Taxonomy" id="29920"/>
    <lineage>
        <taxon>Eukaryota</taxon>
        <taxon>Sar</taxon>
        <taxon>Stramenopiles</taxon>
        <taxon>Oomycota</taxon>
        <taxon>Peronosporomycetes</taxon>
        <taxon>Peronosporales</taxon>
        <taxon>Peronosporaceae</taxon>
        <taxon>Phytophthora</taxon>
    </lineage>
</organism>
<comment type="caution">
    <text evidence="2">The sequence shown here is derived from an EMBL/GenBank/DDBJ whole genome shotgun (WGS) entry which is preliminary data.</text>
</comment>
<reference evidence="2" key="1">
    <citation type="submission" date="2021-01" db="EMBL/GenBank/DDBJ databases">
        <title>Phytophthora aleatoria, a newly-described species from Pinus radiata is distinct from Phytophthora cactorum isolates based on comparative genomics.</title>
        <authorList>
            <person name="Mcdougal R."/>
            <person name="Panda P."/>
            <person name="Williams N."/>
            <person name="Studholme D.J."/>
        </authorList>
    </citation>
    <scope>NUCLEOTIDE SEQUENCE</scope>
    <source>
        <strain evidence="2">NZFS 3830</strain>
    </source>
</reference>
<evidence type="ECO:0000313" key="3">
    <source>
        <dbReference type="Proteomes" id="UP000688947"/>
    </source>
</evidence>
<proteinExistence type="predicted"/>
<accession>A0A8T1UN09</accession>
<sequence>MAMQWRHYGRDPTLPSRRVRRATTPRETTSQKRLSEASRRWPVSLFSPQPLASHRRYQCSQHVEERCVRLLLATPPLWRWSYLCGSARDGEVLQERMCVPLGWRCTVQAEPEQGRAMPTTACHASI</sequence>
<protein>
    <submittedName>
        <fullName evidence="2">Uncharacterized protein</fullName>
    </submittedName>
</protein>
<evidence type="ECO:0000256" key="1">
    <source>
        <dbReference type="SAM" id="MobiDB-lite"/>
    </source>
</evidence>
<name>A0A8T1UN09_9STRA</name>
<dbReference type="Proteomes" id="UP000688947">
    <property type="component" value="Unassembled WGS sequence"/>
</dbReference>
<evidence type="ECO:0000313" key="2">
    <source>
        <dbReference type="EMBL" id="KAG6963711.1"/>
    </source>
</evidence>
<dbReference type="AlphaFoldDB" id="A0A8T1UN09"/>
<feature type="region of interest" description="Disordered" evidence="1">
    <location>
        <begin position="1"/>
        <end position="38"/>
    </location>
</feature>
<feature type="compositionally biased region" description="Basic and acidic residues" evidence="1">
    <location>
        <begin position="29"/>
        <end position="38"/>
    </location>
</feature>
<dbReference type="EMBL" id="JAENGZ010000260">
    <property type="protein sequence ID" value="KAG6963711.1"/>
    <property type="molecule type" value="Genomic_DNA"/>
</dbReference>
<gene>
    <name evidence="2" type="ORF">JG687_00006383</name>
</gene>